<organism evidence="3 4">
    <name type="scientific">Dactylosporangium siamense</name>
    <dbReference type="NCBI Taxonomy" id="685454"/>
    <lineage>
        <taxon>Bacteria</taxon>
        <taxon>Bacillati</taxon>
        <taxon>Actinomycetota</taxon>
        <taxon>Actinomycetes</taxon>
        <taxon>Micromonosporales</taxon>
        <taxon>Micromonosporaceae</taxon>
        <taxon>Dactylosporangium</taxon>
    </lineage>
</organism>
<gene>
    <name evidence="3" type="ORF">Dsi01nite_055390</name>
</gene>
<keyword evidence="4" id="KW-1185">Reference proteome</keyword>
<dbReference type="Pfam" id="PF25967">
    <property type="entry name" value="RND-MFP_C"/>
    <property type="match status" value="1"/>
</dbReference>
<feature type="domain" description="Multidrug resistance protein MdtA-like C-terminal permuted SH3" evidence="2">
    <location>
        <begin position="223"/>
        <end position="279"/>
    </location>
</feature>
<evidence type="ECO:0000259" key="2">
    <source>
        <dbReference type="Pfam" id="PF25967"/>
    </source>
</evidence>
<evidence type="ECO:0000256" key="1">
    <source>
        <dbReference type="SAM" id="MobiDB-lite"/>
    </source>
</evidence>
<feature type="region of interest" description="Disordered" evidence="1">
    <location>
        <begin position="276"/>
        <end position="298"/>
    </location>
</feature>
<reference evidence="3" key="1">
    <citation type="submission" date="2021-01" db="EMBL/GenBank/DDBJ databases">
        <title>Whole genome shotgun sequence of Dactylosporangium siamense NBRC 106093.</title>
        <authorList>
            <person name="Komaki H."/>
            <person name="Tamura T."/>
        </authorList>
    </citation>
    <scope>NUCLEOTIDE SEQUENCE</scope>
    <source>
        <strain evidence="3">NBRC 106093</strain>
    </source>
</reference>
<dbReference type="Proteomes" id="UP000660611">
    <property type="component" value="Unassembled WGS sequence"/>
</dbReference>
<dbReference type="GO" id="GO:1990281">
    <property type="term" value="C:efflux pump complex"/>
    <property type="evidence" value="ECO:0007669"/>
    <property type="project" value="TreeGrafter"/>
</dbReference>
<dbReference type="AlphaFoldDB" id="A0A919PSA2"/>
<protein>
    <recommendedName>
        <fullName evidence="2">Multidrug resistance protein MdtA-like C-terminal permuted SH3 domain-containing protein</fullName>
    </recommendedName>
</protein>
<dbReference type="PANTHER" id="PTHR30469">
    <property type="entry name" value="MULTIDRUG RESISTANCE PROTEIN MDTA"/>
    <property type="match status" value="1"/>
</dbReference>
<proteinExistence type="predicted"/>
<dbReference type="InterPro" id="IPR058627">
    <property type="entry name" value="MdtA-like_C"/>
</dbReference>
<comment type="caution">
    <text evidence="3">The sequence shown here is derived from an EMBL/GenBank/DDBJ whole genome shotgun (WGS) entry which is preliminary data.</text>
</comment>
<dbReference type="Gene3D" id="2.40.420.20">
    <property type="match status" value="1"/>
</dbReference>
<dbReference type="EMBL" id="BONQ01000083">
    <property type="protein sequence ID" value="GIG47498.1"/>
    <property type="molecule type" value="Genomic_DNA"/>
</dbReference>
<dbReference type="GO" id="GO:0015562">
    <property type="term" value="F:efflux transmembrane transporter activity"/>
    <property type="evidence" value="ECO:0007669"/>
    <property type="project" value="TreeGrafter"/>
</dbReference>
<name>A0A919PSA2_9ACTN</name>
<evidence type="ECO:0000313" key="4">
    <source>
        <dbReference type="Proteomes" id="UP000660611"/>
    </source>
</evidence>
<accession>A0A919PSA2</accession>
<sequence length="298" mass="30653">MNTPGLADRGVTMTTVKPTRQDLTNKVSLTGKVQLSPTFGLVAPIDGEIRYLDVKASTSTPTKPTKVANIWVSGKATPIEVPAGAIFSGRLVDDRSKVTAGMPIVSAKQVGYGVVADIDGSQAYQISDKLESVQAQIKSGPGPFPCTVLGTLAALPAGTIPEPVTPTPNPTASAAPPRVIGQQQQQQPSEPTGMRLVCIPPADVKAINGAAATVEVITARAANALVLPVEAVAGSQGKGKVDVVKADQTRETREVTLGLSDGKVIEIKSGLTGDETVAVPGPNLPAAKNQEPMPGFTK</sequence>
<evidence type="ECO:0000313" key="3">
    <source>
        <dbReference type="EMBL" id="GIG47498.1"/>
    </source>
</evidence>